<comment type="similarity">
    <text evidence="3 13">Belongs to the cytochrome P450 family.</text>
</comment>
<keyword evidence="12" id="KW-0472">Membrane</keyword>
<keyword evidence="11 13" id="KW-0503">Monooxygenase</keyword>
<dbReference type="CDD" id="cd11072">
    <property type="entry name" value="CYP71-like"/>
    <property type="match status" value="1"/>
</dbReference>
<evidence type="ECO:0008006" key="16">
    <source>
        <dbReference type="Google" id="ProtNLM"/>
    </source>
</evidence>
<comment type="subcellular location">
    <subcellularLocation>
        <location evidence="2">Membrane</location>
        <topology evidence="2">Single-pass type II membrane protein</topology>
    </subcellularLocation>
</comment>
<dbReference type="PANTHER" id="PTHR47953:SF19">
    <property type="entry name" value="OS06G0641600 PROTEIN"/>
    <property type="match status" value="1"/>
</dbReference>
<evidence type="ECO:0000256" key="13">
    <source>
        <dbReference type="RuleBase" id="RU000461"/>
    </source>
</evidence>
<dbReference type="Proteomes" id="UP001318860">
    <property type="component" value="Unassembled WGS sequence"/>
</dbReference>
<comment type="cofactor">
    <cofactor evidence="1">
        <name>heme</name>
        <dbReference type="ChEBI" id="CHEBI:30413"/>
    </cofactor>
</comment>
<evidence type="ECO:0000256" key="1">
    <source>
        <dbReference type="ARBA" id="ARBA00001971"/>
    </source>
</evidence>
<evidence type="ECO:0000256" key="7">
    <source>
        <dbReference type="ARBA" id="ARBA00022968"/>
    </source>
</evidence>
<dbReference type="SUPFAM" id="SSF48264">
    <property type="entry name" value="Cytochrome P450"/>
    <property type="match status" value="1"/>
</dbReference>
<dbReference type="PANTHER" id="PTHR47953">
    <property type="entry name" value="OS08G0105600 PROTEIN"/>
    <property type="match status" value="1"/>
</dbReference>
<name>A0ABR0VM51_REHGL</name>
<keyword evidence="9 13" id="KW-0560">Oxidoreductase</keyword>
<keyword evidence="8" id="KW-1133">Transmembrane helix</keyword>
<keyword evidence="7" id="KW-0735">Signal-anchor</keyword>
<organism evidence="14 15">
    <name type="scientific">Rehmannia glutinosa</name>
    <name type="common">Chinese foxglove</name>
    <dbReference type="NCBI Taxonomy" id="99300"/>
    <lineage>
        <taxon>Eukaryota</taxon>
        <taxon>Viridiplantae</taxon>
        <taxon>Streptophyta</taxon>
        <taxon>Embryophyta</taxon>
        <taxon>Tracheophyta</taxon>
        <taxon>Spermatophyta</taxon>
        <taxon>Magnoliopsida</taxon>
        <taxon>eudicotyledons</taxon>
        <taxon>Gunneridae</taxon>
        <taxon>Pentapetalae</taxon>
        <taxon>asterids</taxon>
        <taxon>lamiids</taxon>
        <taxon>Lamiales</taxon>
        <taxon>Orobanchaceae</taxon>
        <taxon>Rehmannieae</taxon>
        <taxon>Rehmannia</taxon>
    </lineage>
</organism>
<dbReference type="InterPro" id="IPR052306">
    <property type="entry name" value="CYP450_71D"/>
</dbReference>
<dbReference type="InterPro" id="IPR017972">
    <property type="entry name" value="Cyt_P450_CS"/>
</dbReference>
<evidence type="ECO:0000256" key="6">
    <source>
        <dbReference type="ARBA" id="ARBA00022723"/>
    </source>
</evidence>
<keyword evidence="15" id="KW-1185">Reference proteome</keyword>
<evidence type="ECO:0000256" key="2">
    <source>
        <dbReference type="ARBA" id="ARBA00004606"/>
    </source>
</evidence>
<dbReference type="Pfam" id="PF00067">
    <property type="entry name" value="p450"/>
    <property type="match status" value="1"/>
</dbReference>
<evidence type="ECO:0000313" key="14">
    <source>
        <dbReference type="EMBL" id="KAK6136311.1"/>
    </source>
</evidence>
<protein>
    <recommendedName>
        <fullName evidence="16">Cytochrome P450</fullName>
    </recommendedName>
</protein>
<evidence type="ECO:0000256" key="12">
    <source>
        <dbReference type="ARBA" id="ARBA00023136"/>
    </source>
</evidence>
<evidence type="ECO:0000256" key="8">
    <source>
        <dbReference type="ARBA" id="ARBA00022989"/>
    </source>
</evidence>
<dbReference type="PROSITE" id="PS00086">
    <property type="entry name" value="CYTOCHROME_P450"/>
    <property type="match status" value="1"/>
</dbReference>
<dbReference type="Gene3D" id="1.10.630.10">
    <property type="entry name" value="Cytochrome P450"/>
    <property type="match status" value="1"/>
</dbReference>
<evidence type="ECO:0000256" key="9">
    <source>
        <dbReference type="ARBA" id="ARBA00023002"/>
    </source>
</evidence>
<evidence type="ECO:0000256" key="5">
    <source>
        <dbReference type="ARBA" id="ARBA00022692"/>
    </source>
</evidence>
<dbReference type="PRINTS" id="PR00463">
    <property type="entry name" value="EP450I"/>
</dbReference>
<accession>A0ABR0VM51</accession>
<dbReference type="PRINTS" id="PR00385">
    <property type="entry name" value="P450"/>
</dbReference>
<gene>
    <name evidence="14" type="ORF">DH2020_029932</name>
</gene>
<evidence type="ECO:0000256" key="3">
    <source>
        <dbReference type="ARBA" id="ARBA00010617"/>
    </source>
</evidence>
<proteinExistence type="inferred from homology"/>
<dbReference type="EMBL" id="JABTTQ020001043">
    <property type="protein sequence ID" value="KAK6136311.1"/>
    <property type="molecule type" value="Genomic_DNA"/>
</dbReference>
<keyword evidence="4 13" id="KW-0349">Heme</keyword>
<comment type="caution">
    <text evidence="14">The sequence shown here is derived from an EMBL/GenBank/DDBJ whole genome shotgun (WGS) entry which is preliminary data.</text>
</comment>
<reference evidence="14 15" key="1">
    <citation type="journal article" date="2021" name="Comput. Struct. Biotechnol. J.">
        <title>De novo genome assembly of the potent medicinal plant Rehmannia glutinosa using nanopore technology.</title>
        <authorList>
            <person name="Ma L."/>
            <person name="Dong C."/>
            <person name="Song C."/>
            <person name="Wang X."/>
            <person name="Zheng X."/>
            <person name="Niu Y."/>
            <person name="Chen S."/>
            <person name="Feng W."/>
        </authorList>
    </citation>
    <scope>NUCLEOTIDE SEQUENCE [LARGE SCALE GENOMIC DNA]</scope>
    <source>
        <strain evidence="14">DH-2019</strain>
    </source>
</reference>
<dbReference type="InterPro" id="IPR001128">
    <property type="entry name" value="Cyt_P450"/>
</dbReference>
<dbReference type="InterPro" id="IPR002401">
    <property type="entry name" value="Cyt_P450_E_grp-I"/>
</dbReference>
<keyword evidence="6 13" id="KW-0479">Metal-binding</keyword>
<keyword evidence="10 13" id="KW-0408">Iron</keyword>
<keyword evidence="5" id="KW-0812">Transmembrane</keyword>
<sequence>MVPKSPISVSKSPILIFHFGGTGPKKNLPPGPRKLPFIGNLHLFVGSNPPHYTLTDLAKKYGALMHLKLGEVDSIIVSSPETAKQFLKTHDIVFSSRPSLLVSEISCYGNTDIAFAPYGEYWRQLRKICTLELLSNRRVQSFRPIREEEVSGLCKWIARQEGSPINLTEKLGMINNDIIARAAFGNKTDEKARFITIVKECIKFTTVFDMSDVYPSIKIFRAISMSKRKMEKLHHESDRIIGNIIEDRKRANAARQKHEDLLDVLLKIQATGQLELPLTTDNIKAVLVELFGAGTETSTVIVDWVMVELLKNPTVLRKAQDEVRNVFDGKHCVDETYIDELNYIKLVIKETLRIHPPTPLIPRITREHCEINGYDIPAKTWVVVNTWPIGRDPKYWEDAEIFKPERFLEKSVDFRGSSFDYIPFGAGRRICPGISFGLANVELPLAMLLYHFDWILPDGINPEDLEMTEVFGATARRKHDLYVVPIVRRPLL</sequence>
<evidence type="ECO:0000313" key="15">
    <source>
        <dbReference type="Proteomes" id="UP001318860"/>
    </source>
</evidence>
<dbReference type="InterPro" id="IPR036396">
    <property type="entry name" value="Cyt_P450_sf"/>
</dbReference>
<evidence type="ECO:0000256" key="10">
    <source>
        <dbReference type="ARBA" id="ARBA00023004"/>
    </source>
</evidence>
<evidence type="ECO:0000256" key="11">
    <source>
        <dbReference type="ARBA" id="ARBA00023033"/>
    </source>
</evidence>
<evidence type="ECO:0000256" key="4">
    <source>
        <dbReference type="ARBA" id="ARBA00022617"/>
    </source>
</evidence>